<dbReference type="SUPFAM" id="SSF51197">
    <property type="entry name" value="Clavaminate synthase-like"/>
    <property type="match status" value="1"/>
</dbReference>
<name>A0A6U7DNC8_9EUKA</name>
<feature type="domain" description="JmjC" evidence="2">
    <location>
        <begin position="1"/>
        <end position="105"/>
    </location>
</feature>
<reference evidence="3" key="1">
    <citation type="submission" date="2021-01" db="EMBL/GenBank/DDBJ databases">
        <authorList>
            <person name="Corre E."/>
            <person name="Pelletier E."/>
            <person name="Niang G."/>
            <person name="Scheremetjew M."/>
            <person name="Finn R."/>
            <person name="Kale V."/>
            <person name="Holt S."/>
            <person name="Cochrane G."/>
            <person name="Meng A."/>
            <person name="Brown T."/>
            <person name="Cohen L."/>
        </authorList>
    </citation>
    <scope>NUCLEOTIDE SEQUENCE</scope>
    <source>
        <strain evidence="3">UTEX LB 985</strain>
    </source>
</reference>
<dbReference type="PROSITE" id="PS51184">
    <property type="entry name" value="JMJC"/>
    <property type="match status" value="1"/>
</dbReference>
<feature type="region of interest" description="Disordered" evidence="1">
    <location>
        <begin position="1"/>
        <end position="27"/>
    </location>
</feature>
<dbReference type="EMBL" id="HBGU01018456">
    <property type="protein sequence ID" value="CAD9429866.1"/>
    <property type="molecule type" value="Transcribed_RNA"/>
</dbReference>
<accession>A0A6U7DNC8</accession>
<dbReference type="AlphaFoldDB" id="A0A6U7DNC8"/>
<gene>
    <name evidence="3" type="ORF">CBRE1094_LOCUS10023</name>
    <name evidence="4" type="ORF">CBRE1094_LOCUS10024</name>
</gene>
<evidence type="ECO:0000259" key="2">
    <source>
        <dbReference type="PROSITE" id="PS51184"/>
    </source>
</evidence>
<dbReference type="Gene3D" id="2.60.120.650">
    <property type="entry name" value="Cupin"/>
    <property type="match status" value="1"/>
</dbReference>
<dbReference type="EMBL" id="HBGU01018457">
    <property type="protein sequence ID" value="CAD9429870.1"/>
    <property type="molecule type" value="Transcribed_RNA"/>
</dbReference>
<organism evidence="3">
    <name type="scientific">Haptolina brevifila</name>
    <dbReference type="NCBI Taxonomy" id="156173"/>
    <lineage>
        <taxon>Eukaryota</taxon>
        <taxon>Haptista</taxon>
        <taxon>Haptophyta</taxon>
        <taxon>Prymnesiophyceae</taxon>
        <taxon>Prymnesiales</taxon>
        <taxon>Prymnesiaceae</taxon>
        <taxon>Haptolina</taxon>
    </lineage>
</organism>
<evidence type="ECO:0000313" key="3">
    <source>
        <dbReference type="EMBL" id="CAD9429866.1"/>
    </source>
</evidence>
<evidence type="ECO:0000256" key="1">
    <source>
        <dbReference type="SAM" id="MobiDB-lite"/>
    </source>
</evidence>
<evidence type="ECO:0000313" key="4">
    <source>
        <dbReference type="EMBL" id="CAD9429870.1"/>
    </source>
</evidence>
<protein>
    <recommendedName>
        <fullName evidence="2">JmjC domain-containing protein</fullName>
    </recommendedName>
</protein>
<dbReference type="InterPro" id="IPR003347">
    <property type="entry name" value="JmjC_dom"/>
</dbReference>
<proteinExistence type="predicted"/>
<sequence length="288" mass="30414">MAEIRRLRTATSASGSASSSASGSASGSASLRQRGVIEPYPLIDVHALVGRVGARRVEVGEGELLYIPPYWAHAVVSPEPSVALASFSTSWEQARWARSAWHLAPLGRFAAGGVCSKARGAALITAAFLHALTPRLEEAPTAFLANVFTSRFAPLYGNLPGGNGGPSAKPDPPTIALGQCLAVEQHMLPFDAPERDDSLRHRLAMYASSVASLLTQPDPSAGGRQFARGVARELAADYVEELAGWACGAEGAWRLLALLATTEELNLDHAAQPWRQQSPHSTVSAMSI</sequence>
<feature type="compositionally biased region" description="Low complexity" evidence="1">
    <location>
        <begin position="12"/>
        <end position="27"/>
    </location>
</feature>